<comment type="caution">
    <text evidence="5">The sequence shown here is derived from an EMBL/GenBank/DDBJ whole genome shotgun (WGS) entry which is preliminary data.</text>
</comment>
<evidence type="ECO:0000256" key="1">
    <source>
        <dbReference type="ARBA" id="ARBA00022692"/>
    </source>
</evidence>
<dbReference type="InterPro" id="IPR036179">
    <property type="entry name" value="Ig-like_dom_sf"/>
</dbReference>
<sequence length="188" mass="21621">TCLHVLCERCMAFMYRCSGGVLRQVFHCNRVVCLKLLRVSVPPYTLRGEMAQLECLYDLEKDRLYSVTWYKDHEEFYRYVPKANPQQHSYKLEGIKVDHHRSDSQKVLLKNVNLKASGMYRCEVSAEAPSFTSVHGEGRMEVVALPKEGPQITGEERIYQVGDVINLNCTSGKSFPAARLKWYINGRP</sequence>
<dbReference type="Pfam" id="PF07686">
    <property type="entry name" value="V-set"/>
    <property type="match status" value="1"/>
</dbReference>
<dbReference type="Pfam" id="PF08205">
    <property type="entry name" value="C2-set_2"/>
    <property type="match status" value="1"/>
</dbReference>
<keyword evidence="1" id="KW-0812">Transmembrane</keyword>
<dbReference type="InterPro" id="IPR007110">
    <property type="entry name" value="Ig-like_dom"/>
</dbReference>
<dbReference type="Proteomes" id="UP001233999">
    <property type="component" value="Unassembled WGS sequence"/>
</dbReference>
<dbReference type="Gene3D" id="2.60.40.10">
    <property type="entry name" value="Immunoglobulins"/>
    <property type="match status" value="2"/>
</dbReference>
<evidence type="ECO:0000313" key="6">
    <source>
        <dbReference type="Proteomes" id="UP001233999"/>
    </source>
</evidence>
<protein>
    <recommendedName>
        <fullName evidence="4">Ig-like domain-containing protein</fullName>
    </recommendedName>
</protein>
<dbReference type="InterPro" id="IPR013106">
    <property type="entry name" value="Ig_V-set"/>
</dbReference>
<evidence type="ECO:0000259" key="4">
    <source>
        <dbReference type="PROSITE" id="PS50835"/>
    </source>
</evidence>
<evidence type="ECO:0000256" key="2">
    <source>
        <dbReference type="ARBA" id="ARBA00022989"/>
    </source>
</evidence>
<name>A0AAD7ZLX1_DIPPU</name>
<gene>
    <name evidence="5" type="ORF">L9F63_022892</name>
</gene>
<feature type="non-terminal residue" evidence="5">
    <location>
        <position position="188"/>
    </location>
</feature>
<dbReference type="EMBL" id="JASPKZ010007745">
    <property type="protein sequence ID" value="KAJ9582766.1"/>
    <property type="molecule type" value="Genomic_DNA"/>
</dbReference>
<organism evidence="5 6">
    <name type="scientific">Diploptera punctata</name>
    <name type="common">Pacific beetle cockroach</name>
    <dbReference type="NCBI Taxonomy" id="6984"/>
    <lineage>
        <taxon>Eukaryota</taxon>
        <taxon>Metazoa</taxon>
        <taxon>Ecdysozoa</taxon>
        <taxon>Arthropoda</taxon>
        <taxon>Hexapoda</taxon>
        <taxon>Insecta</taxon>
        <taxon>Pterygota</taxon>
        <taxon>Neoptera</taxon>
        <taxon>Polyneoptera</taxon>
        <taxon>Dictyoptera</taxon>
        <taxon>Blattodea</taxon>
        <taxon>Blaberoidea</taxon>
        <taxon>Blaberidae</taxon>
        <taxon>Diplopterinae</taxon>
        <taxon>Diploptera</taxon>
    </lineage>
</organism>
<evidence type="ECO:0000256" key="3">
    <source>
        <dbReference type="ARBA" id="ARBA00023157"/>
    </source>
</evidence>
<evidence type="ECO:0000313" key="5">
    <source>
        <dbReference type="EMBL" id="KAJ9582766.1"/>
    </source>
</evidence>
<feature type="domain" description="Ig-like" evidence="4">
    <location>
        <begin position="48"/>
        <end position="132"/>
    </location>
</feature>
<proteinExistence type="predicted"/>
<feature type="non-terminal residue" evidence="5">
    <location>
        <position position="1"/>
    </location>
</feature>
<feature type="domain" description="Ig-like" evidence="4">
    <location>
        <begin position="150"/>
        <end position="188"/>
    </location>
</feature>
<keyword evidence="6" id="KW-1185">Reference proteome</keyword>
<dbReference type="AlphaFoldDB" id="A0AAD7ZLX1"/>
<keyword evidence="3" id="KW-1015">Disulfide bond</keyword>
<reference evidence="5" key="2">
    <citation type="submission" date="2023-05" db="EMBL/GenBank/DDBJ databases">
        <authorList>
            <person name="Fouks B."/>
        </authorList>
    </citation>
    <scope>NUCLEOTIDE SEQUENCE</scope>
    <source>
        <strain evidence="5">Stay&amp;Tobe</strain>
        <tissue evidence="5">Testes</tissue>
    </source>
</reference>
<dbReference type="PANTHER" id="PTHR21261">
    <property type="entry name" value="BEAT PROTEIN"/>
    <property type="match status" value="1"/>
</dbReference>
<dbReference type="PROSITE" id="PS50835">
    <property type="entry name" value="IG_LIKE"/>
    <property type="match status" value="2"/>
</dbReference>
<dbReference type="SUPFAM" id="SSF48726">
    <property type="entry name" value="Immunoglobulin"/>
    <property type="match status" value="1"/>
</dbReference>
<keyword evidence="2" id="KW-1133">Transmembrane helix</keyword>
<dbReference type="FunFam" id="2.60.40.10:FF:000437">
    <property type="entry name" value="Beat-IIIc, isoform A"/>
    <property type="match status" value="1"/>
</dbReference>
<reference evidence="5" key="1">
    <citation type="journal article" date="2023" name="IScience">
        <title>Live-bearing cockroach genome reveals convergent evolutionary mechanisms linked to viviparity in insects and beyond.</title>
        <authorList>
            <person name="Fouks B."/>
            <person name="Harrison M.C."/>
            <person name="Mikhailova A.A."/>
            <person name="Marchal E."/>
            <person name="English S."/>
            <person name="Carruthers M."/>
            <person name="Jennings E.C."/>
            <person name="Chiamaka E.L."/>
            <person name="Frigard R.A."/>
            <person name="Pippel M."/>
            <person name="Attardo G.M."/>
            <person name="Benoit J.B."/>
            <person name="Bornberg-Bauer E."/>
            <person name="Tobe S.S."/>
        </authorList>
    </citation>
    <scope>NUCLEOTIDE SEQUENCE</scope>
    <source>
        <strain evidence="5">Stay&amp;Tobe</strain>
    </source>
</reference>
<accession>A0AAD7ZLX1</accession>
<keyword evidence="2" id="KW-0472">Membrane</keyword>
<dbReference type="InterPro" id="IPR013783">
    <property type="entry name" value="Ig-like_fold"/>
</dbReference>
<dbReference type="PANTHER" id="PTHR21261:SF14">
    <property type="entry name" value="BEATEN PATH IV, ISOFORM B"/>
    <property type="match status" value="1"/>
</dbReference>
<dbReference type="InterPro" id="IPR013162">
    <property type="entry name" value="CD80_C2-set"/>
</dbReference>